<evidence type="ECO:0000313" key="5">
    <source>
        <dbReference type="EMBL" id="USW55444.1"/>
    </source>
</evidence>
<feature type="domain" description="WSC" evidence="4">
    <location>
        <begin position="42"/>
        <end position="135"/>
    </location>
</feature>
<dbReference type="InterPro" id="IPR013783">
    <property type="entry name" value="Ig-like_fold"/>
</dbReference>
<dbReference type="PANTHER" id="PTHR32208">
    <property type="entry name" value="SECRETED PROTEIN-RELATED"/>
    <property type="match status" value="1"/>
</dbReference>
<dbReference type="PROSITE" id="PS51212">
    <property type="entry name" value="WSC"/>
    <property type="match status" value="6"/>
</dbReference>
<feature type="domain" description="WSC" evidence="4">
    <location>
        <begin position="150"/>
        <end position="245"/>
    </location>
</feature>
<dbReference type="InterPro" id="IPR009880">
    <property type="entry name" value="Glyoxal_oxidase_N"/>
</dbReference>
<dbReference type="AlphaFoldDB" id="A0A9Q9AU40"/>
<feature type="domain" description="WSC" evidence="4">
    <location>
        <begin position="631"/>
        <end position="733"/>
    </location>
</feature>
<dbReference type="PANTHER" id="PTHR32208:SF105">
    <property type="entry name" value="COPPER RADICAL OXIDASE"/>
    <property type="match status" value="1"/>
</dbReference>
<feature type="domain" description="WSC" evidence="4">
    <location>
        <begin position="263"/>
        <end position="360"/>
    </location>
</feature>
<dbReference type="SUPFAM" id="SSF50965">
    <property type="entry name" value="Galactose oxidase, central domain"/>
    <property type="match status" value="1"/>
</dbReference>
<dbReference type="InterPro" id="IPR011043">
    <property type="entry name" value="Gal_Oxase/kelch_b-propeller"/>
</dbReference>
<dbReference type="Pfam" id="PF09118">
    <property type="entry name" value="GO-like_E_set"/>
    <property type="match status" value="1"/>
</dbReference>
<organism evidence="5 6">
    <name type="scientific">Septoria linicola</name>
    <dbReference type="NCBI Taxonomy" id="215465"/>
    <lineage>
        <taxon>Eukaryota</taxon>
        <taxon>Fungi</taxon>
        <taxon>Dikarya</taxon>
        <taxon>Ascomycota</taxon>
        <taxon>Pezizomycotina</taxon>
        <taxon>Dothideomycetes</taxon>
        <taxon>Dothideomycetidae</taxon>
        <taxon>Mycosphaerellales</taxon>
        <taxon>Mycosphaerellaceae</taxon>
        <taxon>Septoria</taxon>
    </lineage>
</organism>
<feature type="region of interest" description="Disordered" evidence="2">
    <location>
        <begin position="466"/>
        <end position="512"/>
    </location>
</feature>
<dbReference type="InterPro" id="IPR014756">
    <property type="entry name" value="Ig_E-set"/>
</dbReference>
<name>A0A9Q9AU40_9PEZI</name>
<evidence type="ECO:0000259" key="4">
    <source>
        <dbReference type="PROSITE" id="PS51212"/>
    </source>
</evidence>
<dbReference type="SUPFAM" id="SSF81296">
    <property type="entry name" value="E set domains"/>
    <property type="match status" value="1"/>
</dbReference>
<keyword evidence="6" id="KW-1185">Reference proteome</keyword>
<feature type="signal peptide" evidence="3">
    <location>
        <begin position="1"/>
        <end position="23"/>
    </location>
</feature>
<dbReference type="Pfam" id="PF07250">
    <property type="entry name" value="Glyoxal_oxid_N"/>
    <property type="match status" value="1"/>
</dbReference>
<proteinExistence type="predicted"/>
<dbReference type="CDD" id="cd02851">
    <property type="entry name" value="E_set_GO_C"/>
    <property type="match status" value="1"/>
</dbReference>
<evidence type="ECO:0000256" key="3">
    <source>
        <dbReference type="SAM" id="SignalP"/>
    </source>
</evidence>
<evidence type="ECO:0000256" key="1">
    <source>
        <dbReference type="ARBA" id="ARBA00022729"/>
    </source>
</evidence>
<dbReference type="InterPro" id="IPR015202">
    <property type="entry name" value="GO-like_E_set"/>
</dbReference>
<sequence>MAPRALTLVGTVLFLATTAASSALSIRQSTLSPAANNSLPTEWSYIGCYNESNPRALSGSTFTNETGMTGALCTAYCNSKNFVYGATEYGRECWCGNKLSAPTSLQNDTKCAMGCAGNSSEACGGPDYLTVYYANKPAPRGPAANPGPAGWSYQGCWTDSNTRTLTKATATPGGFSQATVGLCTSACAAGGYTLAGVEYAGECYCDNYLGKAGTLASEDDCNMPCNGNASEFCGAGNRLNLYASGTTKPTTKPVSKVPPRPVNWIGMGCYSDNVGGRTLSYGAQVQGGSQNMTNNNCVQACQKAGYTIAGTEYSGECFCDNDFVGSDNSPATDGRCNMPCFGNNGEICGGPNGLSVLQFNGWYSQGCYTDNVGGRSLRYGQAVAGGGNNMSVEACTSACKKAGYKLAGVEYAAECFCDNTLQNGAGPASDGDAQCNMQCSGNNDQTCGGPNRLNLYSFDSKNLPTTTRTSTTATATSASQPAGSATGSTTGTATSATSSTQTTPSAKPTSGVNETAILPFKYQGCYTDTSASGRSLGNRQTDNSTQTIESCIAQCSSKGYTIAGMQYGVECYCDYFIRNAPTLQPDTDCNTNCPGNSGEKCGAGGRNSVYSNGTMQNYTAPTFLTDGLTENWTYTGCLADNVNNQRSLPYFLEFENDNSNGKCIKTCQEFGYTVAATEYGVQCYCGDTQNYIDAGVQMIANSSCNMRCPNDTAGSNGGEICGGQNALSVYTWKTPLNQWTFATGDDAGRFVQTVQGTVIPLITAPARNGKVTFVEKFGTSLTAGSTGAYEFDPSTGAFRTLHVKSDVFCAASLTLPDRAGRQINVGGWSAPSTRGVRLYWPDGSPGVAGKNDFEEDVDTLSLLAGRWYPSTMILANGSILVMGGEEGSNGAPVPSLELLPRTGNLLDCDYLRRTDPNNLYPFLIVLPSGNIFVGYYNEALLLDPVSLQPIRQLPNMPGSVDRPDSGRTYPFQGTAVILPQTAPFSDPVQVLVCGGSNPGVAIALDNCITIAPDQPGANWTMERMPSKRVMPYMAALPDGTYLITGGAHQGVAGFGLATDPNYNAVLYDPSKPVGKRMTVMANTTIARLYHSEAVLLDDGRVLVSGSDPEDNTYPQEYRNEFFLPPYLLGNKPRPAFDSADLDWAYGSTHTLSVSSSGSGGNMQVTAMGAVASTHGNSMGQRTFFLATSCSGGSCTVTAPPNANVCPPGWFQIFLLDGNKIPSTAVWVRIGGDPGQLGNWPNNTSFKQPGMGAPDRLF</sequence>
<dbReference type="InterPro" id="IPR037293">
    <property type="entry name" value="Gal_Oxidase_central_sf"/>
</dbReference>
<gene>
    <name evidence="5" type="ORF">Slin15195_G087630</name>
</gene>
<protein>
    <submittedName>
        <fullName evidence="5">Carbohydrate-binding WSC, glyoxal oxidase, galactose oxidase/kelch, beta-propeller</fullName>
    </submittedName>
</protein>
<evidence type="ECO:0000256" key="2">
    <source>
        <dbReference type="SAM" id="MobiDB-lite"/>
    </source>
</evidence>
<dbReference type="EMBL" id="CP099424">
    <property type="protein sequence ID" value="USW55444.1"/>
    <property type="molecule type" value="Genomic_DNA"/>
</dbReference>
<dbReference type="Gene3D" id="2.60.40.10">
    <property type="entry name" value="Immunoglobulins"/>
    <property type="match status" value="1"/>
</dbReference>
<dbReference type="Proteomes" id="UP001056384">
    <property type="component" value="Chromosome 7"/>
</dbReference>
<dbReference type="Pfam" id="PF01822">
    <property type="entry name" value="WSC"/>
    <property type="match status" value="6"/>
</dbReference>
<evidence type="ECO:0000313" key="6">
    <source>
        <dbReference type="Proteomes" id="UP001056384"/>
    </source>
</evidence>
<accession>A0A9Q9AU40</accession>
<dbReference type="InterPro" id="IPR002889">
    <property type="entry name" value="WSC_carb-bd"/>
</dbReference>
<dbReference type="SMART" id="SM00321">
    <property type="entry name" value="WSC"/>
    <property type="match status" value="6"/>
</dbReference>
<feature type="chain" id="PRO_5040107365" evidence="3">
    <location>
        <begin position="24"/>
        <end position="1257"/>
    </location>
</feature>
<reference evidence="5" key="1">
    <citation type="submission" date="2022-06" db="EMBL/GenBank/DDBJ databases">
        <title>Complete genome sequences of two strains of the flax pathogen Septoria linicola.</title>
        <authorList>
            <person name="Lapalu N."/>
            <person name="Simon A."/>
            <person name="Demenou B."/>
            <person name="Paumier D."/>
            <person name="Guillot M.-P."/>
            <person name="Gout L."/>
            <person name="Valade R."/>
        </authorList>
    </citation>
    <scope>NUCLEOTIDE SEQUENCE</scope>
    <source>
        <strain evidence="5">SE15195</strain>
    </source>
</reference>
<feature type="domain" description="WSC" evidence="4">
    <location>
        <begin position="519"/>
        <end position="613"/>
    </location>
</feature>
<feature type="compositionally biased region" description="Low complexity" evidence="2">
    <location>
        <begin position="466"/>
        <end position="510"/>
    </location>
</feature>
<feature type="domain" description="WSC" evidence="4">
    <location>
        <begin position="361"/>
        <end position="459"/>
    </location>
</feature>
<dbReference type="Gene3D" id="2.130.10.80">
    <property type="entry name" value="Galactose oxidase/kelch, beta-propeller"/>
    <property type="match status" value="1"/>
</dbReference>
<keyword evidence="1 3" id="KW-0732">Signal</keyword>